<evidence type="ECO:0000313" key="2">
    <source>
        <dbReference type="EMBL" id="KAK6490081.1"/>
    </source>
</evidence>
<dbReference type="EMBL" id="JAHFZB010000005">
    <property type="protein sequence ID" value="KAK6490081.1"/>
    <property type="molecule type" value="Genomic_DNA"/>
</dbReference>
<evidence type="ECO:0000313" key="3">
    <source>
        <dbReference type="Proteomes" id="UP001369086"/>
    </source>
</evidence>
<proteinExistence type="predicted"/>
<gene>
    <name evidence="2" type="ORF">HHUSO_G7064</name>
</gene>
<feature type="region of interest" description="Disordered" evidence="1">
    <location>
        <begin position="1"/>
        <end position="37"/>
    </location>
</feature>
<evidence type="ECO:0008006" key="4">
    <source>
        <dbReference type="Google" id="ProtNLM"/>
    </source>
</evidence>
<comment type="caution">
    <text evidence="2">The sequence shown here is derived from an EMBL/GenBank/DDBJ whole genome shotgun (WGS) entry which is preliminary data.</text>
</comment>
<feature type="region of interest" description="Disordered" evidence="1">
    <location>
        <begin position="190"/>
        <end position="248"/>
    </location>
</feature>
<feature type="region of interest" description="Disordered" evidence="1">
    <location>
        <begin position="52"/>
        <end position="79"/>
    </location>
</feature>
<feature type="compositionally biased region" description="Polar residues" evidence="1">
    <location>
        <begin position="1"/>
        <end position="15"/>
    </location>
</feature>
<feature type="compositionally biased region" description="Basic and acidic residues" evidence="1">
    <location>
        <begin position="192"/>
        <end position="206"/>
    </location>
</feature>
<dbReference type="Proteomes" id="UP001369086">
    <property type="component" value="Unassembled WGS sequence"/>
</dbReference>
<feature type="compositionally biased region" description="Basic and acidic residues" evidence="1">
    <location>
        <begin position="16"/>
        <end position="37"/>
    </location>
</feature>
<evidence type="ECO:0000256" key="1">
    <source>
        <dbReference type="SAM" id="MobiDB-lite"/>
    </source>
</evidence>
<name>A0ABR1A018_HUSHU</name>
<keyword evidence="3" id="KW-1185">Reference proteome</keyword>
<accession>A0ABR1A018</accession>
<reference evidence="2 3" key="1">
    <citation type="submission" date="2021-05" db="EMBL/GenBank/DDBJ databases">
        <authorList>
            <person name="Zahm M."/>
            <person name="Klopp C."/>
            <person name="Cabau C."/>
            <person name="Kuhl H."/>
            <person name="Suciu R."/>
            <person name="Ciorpac M."/>
            <person name="Holostenco D."/>
            <person name="Gessner J."/>
            <person name="Wuertz S."/>
            <person name="Hohne C."/>
            <person name="Stock M."/>
            <person name="Gislard M."/>
            <person name="Lluch J."/>
            <person name="Milhes M."/>
            <person name="Lampietro C."/>
            <person name="Lopez Roques C."/>
            <person name="Donnadieu C."/>
            <person name="Du K."/>
            <person name="Schartl M."/>
            <person name="Guiguen Y."/>
        </authorList>
    </citation>
    <scope>NUCLEOTIDE SEQUENCE [LARGE SCALE GENOMIC DNA]</scope>
    <source>
        <strain evidence="2">Hh-F2</strain>
        <tissue evidence="2">Blood</tissue>
    </source>
</reference>
<feature type="compositionally biased region" description="Polar residues" evidence="1">
    <location>
        <begin position="207"/>
        <end position="220"/>
    </location>
</feature>
<sequence length="248" mass="28437">MGSGSSRWKNISSGLQKEDHMYINKKERNGGNCSDPKEETCLYKSYKIQQLPDFSKPRNRSGLGCNSKGHDSDFSIDDDEDSLDGEIDRVLAEYEGRDFYSSRKHKNNSFVRSNTYSFCNSRQVYKGSDFNSMPHIQKVDQMRTNKQSAFGLFGSMEVQHFDRVQMCDGTVLVSPWENNIVNNRDTCSQKMQRNDSLKQRRTKDLKNNNLTDTLPSSSENPAPILARSPALYDDSEEELMSSIEREYS</sequence>
<organism evidence="2 3">
    <name type="scientific">Huso huso</name>
    <name type="common">Beluga</name>
    <name type="synonym">Acipenser huso</name>
    <dbReference type="NCBI Taxonomy" id="61971"/>
    <lineage>
        <taxon>Eukaryota</taxon>
        <taxon>Metazoa</taxon>
        <taxon>Chordata</taxon>
        <taxon>Craniata</taxon>
        <taxon>Vertebrata</taxon>
        <taxon>Euteleostomi</taxon>
        <taxon>Actinopterygii</taxon>
        <taxon>Chondrostei</taxon>
        <taxon>Acipenseriformes</taxon>
        <taxon>Acipenseridae</taxon>
        <taxon>Huso</taxon>
    </lineage>
</organism>
<protein>
    <recommendedName>
        <fullName evidence="4">Vasculin</fullName>
    </recommendedName>
</protein>